<protein>
    <submittedName>
        <fullName evidence="4">Cyclin-B2</fullName>
    </submittedName>
</protein>
<dbReference type="InterPro" id="IPR039361">
    <property type="entry name" value="Cyclin"/>
</dbReference>
<organism evidence="4 5">
    <name type="scientific">Acrasis kona</name>
    <dbReference type="NCBI Taxonomy" id="1008807"/>
    <lineage>
        <taxon>Eukaryota</taxon>
        <taxon>Discoba</taxon>
        <taxon>Heterolobosea</taxon>
        <taxon>Tetramitia</taxon>
        <taxon>Eutetramitia</taxon>
        <taxon>Acrasidae</taxon>
        <taxon>Acrasis</taxon>
    </lineage>
</organism>
<feature type="domain" description="Cyclin-like" evidence="3">
    <location>
        <begin position="229"/>
        <end position="314"/>
    </location>
</feature>
<feature type="domain" description="Cyclin-like" evidence="3">
    <location>
        <begin position="127"/>
        <end position="216"/>
    </location>
</feature>
<keyword evidence="1 2" id="KW-0195">Cyclin</keyword>
<accession>A0AAW2YR66</accession>
<dbReference type="Gene3D" id="1.10.472.10">
    <property type="entry name" value="Cyclin-like"/>
    <property type="match status" value="2"/>
</dbReference>
<dbReference type="InterPro" id="IPR036915">
    <property type="entry name" value="Cyclin-like_sf"/>
</dbReference>
<dbReference type="SMART" id="SM00385">
    <property type="entry name" value="CYCLIN"/>
    <property type="match status" value="2"/>
</dbReference>
<dbReference type="Pfam" id="PF02984">
    <property type="entry name" value="Cyclin_C"/>
    <property type="match status" value="1"/>
</dbReference>
<keyword evidence="5" id="KW-1185">Reference proteome</keyword>
<evidence type="ECO:0000313" key="4">
    <source>
        <dbReference type="EMBL" id="KAL0479936.1"/>
    </source>
</evidence>
<dbReference type="Proteomes" id="UP001431209">
    <property type="component" value="Unassembled WGS sequence"/>
</dbReference>
<evidence type="ECO:0000313" key="5">
    <source>
        <dbReference type="Proteomes" id="UP001431209"/>
    </source>
</evidence>
<dbReference type="SUPFAM" id="SSF47954">
    <property type="entry name" value="Cyclin-like"/>
    <property type="match status" value="2"/>
</dbReference>
<gene>
    <name evidence="4" type="ORF">AKO1_000681</name>
</gene>
<name>A0AAW2YR66_9EUKA</name>
<sequence>MKRTYYDIEEESIDSLNSSMDCIVTQVSKRLRIDNDRSFTSDSTDSPNVTCYNESHSSKTCDCLMINFATGKPQESKPWLSQCCDPLYEYHVFLRNKEEQDYHRKMGSILPRLTNQYITRHRATCSEWLLQLAENMNACSGTVHMSCQLMDRFLSKCPQFPRLQYQLLAATCFWVSCKREESDHVSAQLNISNLITYCYDQFKKEHFIYMEELLLNTLEWKLSEVSPVQFLHLYSSSICEADRERVVACAQLMVDYQLQNMTALGDFLPSLIAASALHTALVCLGLPQLSEELFFNTTWYKLPQMAQCSRILYDYYHESTRDEGQH</sequence>
<dbReference type="InterPro" id="IPR006671">
    <property type="entry name" value="Cyclin_N"/>
</dbReference>
<dbReference type="CDD" id="cd20537">
    <property type="entry name" value="CYCLIN_CCNO-like_rpt2"/>
    <property type="match status" value="1"/>
</dbReference>
<dbReference type="PANTHER" id="PTHR10177">
    <property type="entry name" value="CYCLINS"/>
    <property type="match status" value="1"/>
</dbReference>
<dbReference type="EMBL" id="JAOPGA020000609">
    <property type="protein sequence ID" value="KAL0479936.1"/>
    <property type="molecule type" value="Genomic_DNA"/>
</dbReference>
<evidence type="ECO:0000256" key="2">
    <source>
        <dbReference type="RuleBase" id="RU000383"/>
    </source>
</evidence>
<evidence type="ECO:0000259" key="3">
    <source>
        <dbReference type="SMART" id="SM00385"/>
    </source>
</evidence>
<comment type="similarity">
    <text evidence="2">Belongs to the cyclin family.</text>
</comment>
<dbReference type="InterPro" id="IPR004367">
    <property type="entry name" value="Cyclin_C-dom"/>
</dbReference>
<proteinExistence type="inferred from homology"/>
<evidence type="ECO:0000256" key="1">
    <source>
        <dbReference type="ARBA" id="ARBA00023127"/>
    </source>
</evidence>
<dbReference type="Pfam" id="PF00134">
    <property type="entry name" value="Cyclin_N"/>
    <property type="match status" value="1"/>
</dbReference>
<comment type="caution">
    <text evidence="4">The sequence shown here is derived from an EMBL/GenBank/DDBJ whole genome shotgun (WGS) entry which is preliminary data.</text>
</comment>
<dbReference type="InterPro" id="IPR013763">
    <property type="entry name" value="Cyclin-like_dom"/>
</dbReference>
<dbReference type="AlphaFoldDB" id="A0AAW2YR66"/>
<reference evidence="4 5" key="1">
    <citation type="submission" date="2024-03" db="EMBL/GenBank/DDBJ databases">
        <title>The Acrasis kona genome and developmental transcriptomes reveal deep origins of eukaryotic multicellular pathways.</title>
        <authorList>
            <person name="Sheikh S."/>
            <person name="Fu C.-J."/>
            <person name="Brown M.W."/>
            <person name="Baldauf S.L."/>
        </authorList>
    </citation>
    <scope>NUCLEOTIDE SEQUENCE [LARGE SCALE GENOMIC DNA]</scope>
    <source>
        <strain evidence="4 5">ATCC MYA-3509</strain>
    </source>
</reference>